<dbReference type="RefSeq" id="WP_087462313.1">
    <property type="nucleotide sequence ID" value="NZ_CP021425.1"/>
</dbReference>
<evidence type="ECO:0000259" key="2">
    <source>
        <dbReference type="Pfam" id="PF23572"/>
    </source>
</evidence>
<keyword evidence="4" id="KW-1185">Reference proteome</keyword>
<proteinExistence type="predicted"/>
<sequence length="574" mass="64489">MFKKITAYGAHAAVNKFSQAGHKQFKSALKSPETVQRAKLNQILSAVADTDSGISLGIQKGMSWEQYADRLPVSDYNGWSALISAQQQDGRLRLSSSPCARYQPTSGSTSKIKWIPYTQCFLDELDQAISPWMADLYQRFPGIRHGKHYWSLSWVPTSMRTRDNESLNDDLKLLPWWKRIFMASSKAVPDAVAMAETSEDSLFASLCCLLSARDLSFLSVWSPTFALTLLEGLSGHREEIIQILRSGHWGSRAPRLSAVPCPRSPYVADMLNEWDGALHSDFTAQLWPKLTLLSAWDTSTSAIWARQLQQLFPQSAFQGKGLWATEGVVTIPFAGQYPLALTSHFYEFQDFETDRIHPAWDLKAGQVVRPLLTTGSGLLRYGLKDKLNVVSYLDACPCFEFLGRMDGVDMVGEKLSPEIAMELINLFDQSSYRDAGIYPMSLLAIPQQSTEQVQPNQKPSLPYYVLLCETKDASHQPVPSKLQLKEKIRAVLESRLQENFHYRLARELNQLSHAEVYCAPDARSIYQQRGTERGMITGNIKIEPLVLWDGNYSFNCHSGTSPKVLPTATTLEEV</sequence>
<dbReference type="PANTHER" id="PTHR31901:SF9">
    <property type="entry name" value="GH3 DOMAIN-CONTAINING PROTEIN"/>
    <property type="match status" value="1"/>
</dbReference>
<evidence type="ECO:0000313" key="4">
    <source>
        <dbReference type="Proteomes" id="UP000196027"/>
    </source>
</evidence>
<gene>
    <name evidence="3" type="ORF">OLMES_3378</name>
</gene>
<dbReference type="InterPro" id="IPR004993">
    <property type="entry name" value="GH3"/>
</dbReference>
<dbReference type="PANTHER" id="PTHR31901">
    <property type="entry name" value="GH3 DOMAIN-CONTAINING PROTEIN"/>
    <property type="match status" value="1"/>
</dbReference>
<dbReference type="OrthoDB" id="9807441at2"/>
<dbReference type="Pfam" id="PF23571">
    <property type="entry name" value="GH3_M"/>
    <property type="match status" value="1"/>
</dbReference>
<dbReference type="Pfam" id="PF03321">
    <property type="entry name" value="GH3"/>
    <property type="match status" value="1"/>
</dbReference>
<feature type="domain" description="GH3 C-terminal" evidence="2">
    <location>
        <begin position="461"/>
        <end position="546"/>
    </location>
</feature>
<feature type="domain" description="GH3 middle" evidence="1">
    <location>
        <begin position="337"/>
        <end position="404"/>
    </location>
</feature>
<dbReference type="GO" id="GO:0016881">
    <property type="term" value="F:acid-amino acid ligase activity"/>
    <property type="evidence" value="ECO:0007669"/>
    <property type="project" value="TreeGrafter"/>
</dbReference>
<dbReference type="KEGG" id="ome:OLMES_3378"/>
<accession>A0A1Y0ICB2</accession>
<organism evidence="3 4">
    <name type="scientific">Oleiphilus messinensis</name>
    <dbReference type="NCBI Taxonomy" id="141451"/>
    <lineage>
        <taxon>Bacteria</taxon>
        <taxon>Pseudomonadati</taxon>
        <taxon>Pseudomonadota</taxon>
        <taxon>Gammaproteobacteria</taxon>
        <taxon>Oceanospirillales</taxon>
        <taxon>Oleiphilaceae</taxon>
        <taxon>Oleiphilus</taxon>
    </lineage>
</organism>
<dbReference type="GO" id="GO:0005737">
    <property type="term" value="C:cytoplasm"/>
    <property type="evidence" value="ECO:0007669"/>
    <property type="project" value="TreeGrafter"/>
</dbReference>
<evidence type="ECO:0000313" key="3">
    <source>
        <dbReference type="EMBL" id="ARU57416.1"/>
    </source>
</evidence>
<dbReference type="EMBL" id="CP021425">
    <property type="protein sequence ID" value="ARU57416.1"/>
    <property type="molecule type" value="Genomic_DNA"/>
</dbReference>
<dbReference type="AlphaFoldDB" id="A0A1Y0ICB2"/>
<dbReference type="InterPro" id="IPR055378">
    <property type="entry name" value="GH3_C"/>
</dbReference>
<name>A0A1Y0ICB2_9GAMM</name>
<protein>
    <submittedName>
        <fullName evidence="3">GH3 auxin-responsive promoter</fullName>
    </submittedName>
</protein>
<dbReference type="InterPro" id="IPR055377">
    <property type="entry name" value="GH3_M"/>
</dbReference>
<dbReference type="Proteomes" id="UP000196027">
    <property type="component" value="Chromosome"/>
</dbReference>
<dbReference type="Pfam" id="PF23572">
    <property type="entry name" value="GH3_C"/>
    <property type="match status" value="1"/>
</dbReference>
<evidence type="ECO:0000259" key="1">
    <source>
        <dbReference type="Pfam" id="PF23571"/>
    </source>
</evidence>
<reference evidence="3 4" key="1">
    <citation type="submission" date="2017-05" db="EMBL/GenBank/DDBJ databases">
        <title>Genomic insights into alkan degradation activity of Oleiphilus messinensis.</title>
        <authorList>
            <person name="Kozyavkin S.A."/>
            <person name="Slesarev A.I."/>
            <person name="Golyshin P.N."/>
            <person name="Korzhenkov A."/>
            <person name="Golyshina O.N."/>
            <person name="Toshchakov S.V."/>
        </authorList>
    </citation>
    <scope>NUCLEOTIDE SEQUENCE [LARGE SCALE GENOMIC DNA]</scope>
    <source>
        <strain evidence="3 4">ME102</strain>
    </source>
</reference>